<dbReference type="AlphaFoldDB" id="A0A3N0DUH1"/>
<evidence type="ECO:0000313" key="2">
    <source>
        <dbReference type="Proteomes" id="UP000277094"/>
    </source>
</evidence>
<reference evidence="1 2" key="1">
    <citation type="submission" date="2018-11" db="EMBL/GenBank/DDBJ databases">
        <authorList>
            <person name="Li F."/>
        </authorList>
    </citation>
    <scope>NUCLEOTIDE SEQUENCE [LARGE SCALE GENOMIC DNA]</scope>
    <source>
        <strain evidence="1 2">KIS18-7</strain>
    </source>
</reference>
<dbReference type="GO" id="GO:0016020">
    <property type="term" value="C:membrane"/>
    <property type="evidence" value="ECO:0007669"/>
    <property type="project" value="InterPro"/>
</dbReference>
<comment type="caution">
    <text evidence="1">The sequence shown here is derived from an EMBL/GenBank/DDBJ whole genome shotgun (WGS) entry which is preliminary data.</text>
</comment>
<dbReference type="RefSeq" id="WP_123233781.1">
    <property type="nucleotide sequence ID" value="NZ_RJSG01000002.1"/>
</dbReference>
<dbReference type="GO" id="GO:0055070">
    <property type="term" value="P:copper ion homeostasis"/>
    <property type="evidence" value="ECO:0007669"/>
    <property type="project" value="InterPro"/>
</dbReference>
<keyword evidence="2" id="KW-1185">Reference proteome</keyword>
<dbReference type="EMBL" id="RJSG01000002">
    <property type="protein sequence ID" value="RNL79279.1"/>
    <property type="molecule type" value="Genomic_DNA"/>
</dbReference>
<organism evidence="1 2">
    <name type="scientific">Nocardioides marmorisolisilvae</name>
    <dbReference type="NCBI Taxonomy" id="1542737"/>
    <lineage>
        <taxon>Bacteria</taxon>
        <taxon>Bacillati</taxon>
        <taxon>Actinomycetota</taxon>
        <taxon>Actinomycetes</taxon>
        <taxon>Propionibacteriales</taxon>
        <taxon>Nocardioidaceae</taxon>
        <taxon>Nocardioides</taxon>
    </lineage>
</organism>
<evidence type="ECO:0000313" key="1">
    <source>
        <dbReference type="EMBL" id="RNL79279.1"/>
    </source>
</evidence>
<name>A0A3N0DUH1_9ACTN</name>
<accession>A0A3N0DUH1</accession>
<protein>
    <submittedName>
        <fullName evidence="1">Copper transporter</fullName>
    </submittedName>
</protein>
<dbReference type="Proteomes" id="UP000277094">
    <property type="component" value="Unassembled WGS sequence"/>
</dbReference>
<proteinExistence type="predicted"/>
<dbReference type="OrthoDB" id="3782068at2"/>
<dbReference type="InterPro" id="IPR021522">
    <property type="entry name" value="MctB"/>
</dbReference>
<sequence>MRSWVMRLVGVALVLALGIAIGAGPLQKSNQTRDDELTAQKRKVVEKEHQIASLRAGEKYSSAYAAATAPDLVRNVLKGRSVTVLALPGADPNTVGGVRNLIAAAGGKVTAQVTFKPVMGRASSRQLVEALTSQMATQNPDLQIPATASGFQRFGLLLARAVGLPADSAQDTAPYDETAVGIVSGLQTAGLVTATDPTARADLTVAVTGPAAENADAAGANAVPATILQSYAGQAPVVVAGPASAAGPLGVLGSLRSGGAVAGLSTVDTAESVSGQVTTILALAALGRGNTGSWGGVDAKDGPVPPLS</sequence>
<dbReference type="Pfam" id="PF11382">
    <property type="entry name" value="MctB"/>
    <property type="match status" value="1"/>
</dbReference>
<gene>
    <name evidence="1" type="ORF">EFL95_09740</name>
</gene>